<dbReference type="SMART" id="SM00448">
    <property type="entry name" value="REC"/>
    <property type="match status" value="1"/>
</dbReference>
<dbReference type="CDD" id="cd17574">
    <property type="entry name" value="REC_OmpR"/>
    <property type="match status" value="1"/>
</dbReference>
<dbReference type="PANTHER" id="PTHR44591">
    <property type="entry name" value="STRESS RESPONSE REGULATOR PROTEIN 1"/>
    <property type="match status" value="1"/>
</dbReference>
<keyword evidence="1 2" id="KW-0597">Phosphoprotein</keyword>
<proteinExistence type="predicted"/>
<reference evidence="6" key="1">
    <citation type="journal article" date="2019" name="Int. J. Syst. Evol. Microbiol.">
        <title>The Global Catalogue of Microorganisms (GCM) 10K type strain sequencing project: providing services to taxonomists for standard genome sequencing and annotation.</title>
        <authorList>
            <consortium name="The Broad Institute Genomics Platform"/>
            <consortium name="The Broad Institute Genome Sequencing Center for Infectious Disease"/>
            <person name="Wu L."/>
            <person name="Ma J."/>
        </authorList>
    </citation>
    <scope>NUCLEOTIDE SEQUENCE [LARGE SCALE GENOMIC DNA]</scope>
    <source>
        <strain evidence="6">CCUG 57401</strain>
    </source>
</reference>
<dbReference type="SUPFAM" id="SSF55073">
    <property type="entry name" value="Nucleotide cyclase"/>
    <property type="match status" value="1"/>
</dbReference>
<dbReference type="SUPFAM" id="SSF52172">
    <property type="entry name" value="CheY-like"/>
    <property type="match status" value="1"/>
</dbReference>
<accession>A0ABW0NIY1</accession>
<dbReference type="PANTHER" id="PTHR44591:SF18">
    <property type="entry name" value="REGULATORY PROTEIN"/>
    <property type="match status" value="1"/>
</dbReference>
<evidence type="ECO:0000256" key="1">
    <source>
        <dbReference type="ARBA" id="ARBA00022553"/>
    </source>
</evidence>
<dbReference type="Gene3D" id="3.30.70.1230">
    <property type="entry name" value="Nucleotide cyclase"/>
    <property type="match status" value="1"/>
</dbReference>
<name>A0ABW0NIY1_9BURK</name>
<evidence type="ECO:0000313" key="6">
    <source>
        <dbReference type="Proteomes" id="UP001596037"/>
    </source>
</evidence>
<feature type="modified residue" description="4-aspartylphosphate" evidence="2">
    <location>
        <position position="52"/>
    </location>
</feature>
<sequence>MALIVVMEDDAGTRMMVASVLKRDGHVVLGAEDAAKGLDLVRQNNPELIISDVQMPGMNGFQMLASLRQNPVTATTPVILLTSLQERAHIRIGMTTGADDYITKPFRPDELREAVASQLNKRSIQASLRSMAVDAAVEVALVEQKHQLAKLYEQRLASELSERWPSGAGSAGDERLDSATVLFADIPNHAALAEKLDAEELTDLVKKVYGNTNDTIQLFGARHIRFVGEGALAVFAASTDTHTVNHSLRAVRAAIGLVESGRGINKYLAARYPGRDLPPFEINVALHTGTVTLTLLADPLHGTAQVLPVGDAISVAILLQKQARALGWPVVASAVALRAIAGAVRTGQRAMLQLPGRSAPMDAVELVGLAL</sequence>
<dbReference type="InterPro" id="IPR050595">
    <property type="entry name" value="Bact_response_regulator"/>
</dbReference>
<evidence type="ECO:0000313" key="5">
    <source>
        <dbReference type="EMBL" id="MFC5500235.1"/>
    </source>
</evidence>
<dbReference type="Proteomes" id="UP001596037">
    <property type="component" value="Unassembled WGS sequence"/>
</dbReference>
<dbReference type="PROSITE" id="PS50110">
    <property type="entry name" value="RESPONSE_REGULATORY"/>
    <property type="match status" value="1"/>
</dbReference>
<dbReference type="EMBL" id="JBHSMF010000015">
    <property type="protein sequence ID" value="MFC5500235.1"/>
    <property type="molecule type" value="Genomic_DNA"/>
</dbReference>
<evidence type="ECO:0000259" key="3">
    <source>
        <dbReference type="PROSITE" id="PS50110"/>
    </source>
</evidence>
<dbReference type="Pfam" id="PF00072">
    <property type="entry name" value="Response_reg"/>
    <property type="match status" value="1"/>
</dbReference>
<comment type="caution">
    <text evidence="5">The sequence shown here is derived from an EMBL/GenBank/DDBJ whole genome shotgun (WGS) entry which is preliminary data.</text>
</comment>
<dbReference type="Pfam" id="PF00211">
    <property type="entry name" value="Guanylate_cyc"/>
    <property type="match status" value="1"/>
</dbReference>
<dbReference type="CDD" id="cd07302">
    <property type="entry name" value="CHD"/>
    <property type="match status" value="1"/>
</dbReference>
<dbReference type="InterPro" id="IPR001054">
    <property type="entry name" value="A/G_cyclase"/>
</dbReference>
<dbReference type="InterPro" id="IPR011006">
    <property type="entry name" value="CheY-like_superfamily"/>
</dbReference>
<dbReference type="Gene3D" id="3.40.50.2300">
    <property type="match status" value="1"/>
</dbReference>
<organism evidence="5 6">
    <name type="scientific">Caenimonas terrae</name>
    <dbReference type="NCBI Taxonomy" id="696074"/>
    <lineage>
        <taxon>Bacteria</taxon>
        <taxon>Pseudomonadati</taxon>
        <taxon>Pseudomonadota</taxon>
        <taxon>Betaproteobacteria</taxon>
        <taxon>Burkholderiales</taxon>
        <taxon>Comamonadaceae</taxon>
        <taxon>Caenimonas</taxon>
    </lineage>
</organism>
<protein>
    <submittedName>
        <fullName evidence="5">Response regulator</fullName>
    </submittedName>
</protein>
<gene>
    <name evidence="5" type="ORF">ACFPOE_22015</name>
</gene>
<evidence type="ECO:0000256" key="2">
    <source>
        <dbReference type="PROSITE-ProRule" id="PRU00169"/>
    </source>
</evidence>
<dbReference type="InterPro" id="IPR001789">
    <property type="entry name" value="Sig_transdc_resp-reg_receiver"/>
</dbReference>
<feature type="domain" description="Guanylate cyclase" evidence="4">
    <location>
        <begin position="180"/>
        <end position="320"/>
    </location>
</feature>
<feature type="domain" description="Response regulatory" evidence="3">
    <location>
        <begin position="3"/>
        <end position="119"/>
    </location>
</feature>
<dbReference type="InterPro" id="IPR029787">
    <property type="entry name" value="Nucleotide_cyclase"/>
</dbReference>
<dbReference type="RefSeq" id="WP_376852487.1">
    <property type="nucleotide sequence ID" value="NZ_JBHSMF010000015.1"/>
</dbReference>
<dbReference type="PROSITE" id="PS50125">
    <property type="entry name" value="GUANYLATE_CYCLASE_2"/>
    <property type="match status" value="1"/>
</dbReference>
<keyword evidence="6" id="KW-1185">Reference proteome</keyword>
<evidence type="ECO:0000259" key="4">
    <source>
        <dbReference type="PROSITE" id="PS50125"/>
    </source>
</evidence>